<dbReference type="GO" id="GO:0006457">
    <property type="term" value="P:protein folding"/>
    <property type="evidence" value="ECO:0007669"/>
    <property type="project" value="TreeGrafter"/>
</dbReference>
<dbReference type="OrthoDB" id="407558at2759"/>
<dbReference type="PANTHER" id="PTHR11071">
    <property type="entry name" value="PEPTIDYL-PROLYL CIS-TRANS ISOMERASE"/>
    <property type="match status" value="1"/>
</dbReference>
<feature type="region of interest" description="Disordered" evidence="5">
    <location>
        <begin position="274"/>
        <end position="367"/>
    </location>
</feature>
<feature type="compositionally biased region" description="Basic and acidic residues" evidence="5">
    <location>
        <begin position="357"/>
        <end position="367"/>
    </location>
</feature>
<evidence type="ECO:0000256" key="2">
    <source>
        <dbReference type="ARBA" id="ARBA00013194"/>
    </source>
</evidence>
<dbReference type="InterPro" id="IPR029000">
    <property type="entry name" value="Cyclophilin-like_dom_sf"/>
</dbReference>
<feature type="compositionally biased region" description="Basic and acidic residues" evidence="5">
    <location>
        <begin position="324"/>
        <end position="350"/>
    </location>
</feature>
<dbReference type="EMBL" id="LUEZ02000010">
    <property type="protein sequence ID" value="RDB29099.1"/>
    <property type="molecule type" value="Genomic_DNA"/>
</dbReference>
<feature type="domain" description="PPIase cyclophilin-type" evidence="6">
    <location>
        <begin position="93"/>
        <end position="257"/>
    </location>
</feature>
<feature type="compositionally biased region" description="Basic and acidic residues" evidence="5">
    <location>
        <begin position="375"/>
        <end position="387"/>
    </location>
</feature>
<dbReference type="SUPFAM" id="SSF50891">
    <property type="entry name" value="Cyclophilin-like"/>
    <property type="match status" value="1"/>
</dbReference>
<comment type="catalytic activity">
    <reaction evidence="1">
        <text>[protein]-peptidylproline (omega=180) = [protein]-peptidylproline (omega=0)</text>
        <dbReference type="Rhea" id="RHEA:16237"/>
        <dbReference type="Rhea" id="RHEA-COMP:10747"/>
        <dbReference type="Rhea" id="RHEA-COMP:10748"/>
        <dbReference type="ChEBI" id="CHEBI:83833"/>
        <dbReference type="ChEBI" id="CHEBI:83834"/>
        <dbReference type="EC" id="5.2.1.8"/>
    </reaction>
</comment>
<keyword evidence="3" id="KW-0697">Rotamase</keyword>
<evidence type="ECO:0000313" key="7">
    <source>
        <dbReference type="EMBL" id="RDB29099.1"/>
    </source>
</evidence>
<feature type="compositionally biased region" description="Basic residues" evidence="5">
    <location>
        <begin position="290"/>
        <end position="301"/>
    </location>
</feature>
<feature type="compositionally biased region" description="Basic residues" evidence="5">
    <location>
        <begin position="310"/>
        <end position="323"/>
    </location>
</feature>
<organism evidence="7 8">
    <name type="scientific">Hypsizygus marmoreus</name>
    <name type="common">White beech mushroom</name>
    <name type="synonym">Agaricus marmoreus</name>
    <dbReference type="NCBI Taxonomy" id="39966"/>
    <lineage>
        <taxon>Eukaryota</taxon>
        <taxon>Fungi</taxon>
        <taxon>Dikarya</taxon>
        <taxon>Basidiomycota</taxon>
        <taxon>Agaricomycotina</taxon>
        <taxon>Agaricomycetes</taxon>
        <taxon>Agaricomycetidae</taxon>
        <taxon>Agaricales</taxon>
        <taxon>Tricholomatineae</taxon>
        <taxon>Lyophyllaceae</taxon>
        <taxon>Hypsizygus</taxon>
    </lineage>
</organism>
<dbReference type="PROSITE" id="PS50072">
    <property type="entry name" value="CSA_PPIASE_2"/>
    <property type="match status" value="1"/>
</dbReference>
<sequence length="416" mass="47491">MQLLRLYVGVPVSADFPTPPAAMHRAPRYECNSASLTNEGGRLRDRGDAEGKEGRRLEWENLRLLIVRSLTRNLASVTFQHQTDTAMVRPRTFLDFAVNNEPLGRVIFELFSDTVPITCENFRALCTGEKGLSVSNNPLYYKNSTIHRSIADFMIQGGDFTKFNGTGGESIYGATFADEDLTRPLDAEGLLCMANKGPNTNNSQFFITLRPCPHLNGKHVVFGRVIRGYEIVQKIASMPVDAKTRPLTPIVIVSCGELELRKPALIAYGRLAKDTKQPQALTERESSDRRRTHRSRSRSRSRSSDSSQERRHRKKKKSEHRKQTHEDENKDVPPHKPGDQESKDGKARVEETEEEYDARLEREEKERLEAAKKRELARIKEKYESDVKSSNGVRFKGRGRMKFVDPEISHHRQEYH</sequence>
<dbReference type="InterPro" id="IPR002130">
    <property type="entry name" value="Cyclophilin-type_PPIase_dom"/>
</dbReference>
<dbReference type="Gene3D" id="2.40.100.10">
    <property type="entry name" value="Cyclophilin-like"/>
    <property type="match status" value="1"/>
</dbReference>
<keyword evidence="8" id="KW-1185">Reference proteome</keyword>
<accession>A0A369K393</accession>
<evidence type="ECO:0000256" key="4">
    <source>
        <dbReference type="ARBA" id="ARBA00023235"/>
    </source>
</evidence>
<dbReference type="PRINTS" id="PR00153">
    <property type="entry name" value="CSAPPISMRASE"/>
</dbReference>
<reference evidence="7" key="1">
    <citation type="submission" date="2018-04" db="EMBL/GenBank/DDBJ databases">
        <title>Whole genome sequencing of Hypsizygus marmoreus.</title>
        <authorList>
            <person name="Choi I.-G."/>
            <person name="Min B."/>
            <person name="Kim J.-G."/>
            <person name="Kim S."/>
            <person name="Oh Y.-L."/>
            <person name="Kong W.-S."/>
            <person name="Park H."/>
            <person name="Jeong J."/>
            <person name="Song E.-S."/>
        </authorList>
    </citation>
    <scope>NUCLEOTIDE SEQUENCE [LARGE SCALE GENOMIC DNA]</scope>
    <source>
        <strain evidence="7">51987-8</strain>
    </source>
</reference>
<evidence type="ECO:0000256" key="1">
    <source>
        <dbReference type="ARBA" id="ARBA00000971"/>
    </source>
</evidence>
<dbReference type="EC" id="5.2.1.8" evidence="2"/>
<feature type="compositionally biased region" description="Basic and acidic residues" evidence="5">
    <location>
        <begin position="274"/>
        <end position="289"/>
    </location>
</feature>
<dbReference type="AlphaFoldDB" id="A0A369K393"/>
<dbReference type="Pfam" id="PF00160">
    <property type="entry name" value="Pro_isomerase"/>
    <property type="match status" value="1"/>
</dbReference>
<keyword evidence="4 7" id="KW-0413">Isomerase</keyword>
<name>A0A369K393_HYPMA</name>
<dbReference type="FunFam" id="2.40.100.10:FF:000025">
    <property type="entry name" value="Peptidyl-prolyl cis-trans isomerase CYP19-2"/>
    <property type="match status" value="1"/>
</dbReference>
<gene>
    <name evidence="7" type="primary">cyp11</name>
    <name evidence="7" type="ORF">Hypma_014790</name>
</gene>
<comment type="caution">
    <text evidence="7">The sequence shown here is derived from an EMBL/GenBank/DDBJ whole genome shotgun (WGS) entry which is preliminary data.</text>
</comment>
<protein>
    <recommendedName>
        <fullName evidence="2">peptidylprolyl isomerase</fullName>
        <ecNumber evidence="2">5.2.1.8</ecNumber>
    </recommendedName>
</protein>
<feature type="region of interest" description="Disordered" evidence="5">
    <location>
        <begin position="375"/>
        <end position="394"/>
    </location>
</feature>
<dbReference type="GO" id="GO:0003755">
    <property type="term" value="F:peptidyl-prolyl cis-trans isomerase activity"/>
    <property type="evidence" value="ECO:0007669"/>
    <property type="project" value="UniProtKB-KW"/>
</dbReference>
<evidence type="ECO:0000256" key="5">
    <source>
        <dbReference type="SAM" id="MobiDB-lite"/>
    </source>
</evidence>
<dbReference type="Proteomes" id="UP000076154">
    <property type="component" value="Unassembled WGS sequence"/>
</dbReference>
<dbReference type="GO" id="GO:0016018">
    <property type="term" value="F:cyclosporin A binding"/>
    <property type="evidence" value="ECO:0007669"/>
    <property type="project" value="TreeGrafter"/>
</dbReference>
<evidence type="ECO:0000259" key="6">
    <source>
        <dbReference type="PROSITE" id="PS50072"/>
    </source>
</evidence>
<evidence type="ECO:0000256" key="3">
    <source>
        <dbReference type="ARBA" id="ARBA00023110"/>
    </source>
</evidence>
<dbReference type="PANTHER" id="PTHR11071:SF561">
    <property type="entry name" value="PEPTIDYL-PROLYL CIS-TRANS ISOMERASE D-RELATED"/>
    <property type="match status" value="1"/>
</dbReference>
<dbReference type="GO" id="GO:0005737">
    <property type="term" value="C:cytoplasm"/>
    <property type="evidence" value="ECO:0007669"/>
    <property type="project" value="TreeGrafter"/>
</dbReference>
<evidence type="ECO:0000313" key="8">
    <source>
        <dbReference type="Proteomes" id="UP000076154"/>
    </source>
</evidence>
<proteinExistence type="predicted"/>
<dbReference type="STRING" id="39966.A0A369K393"/>
<dbReference type="InParanoid" id="A0A369K393"/>